<evidence type="ECO:0000313" key="3">
    <source>
        <dbReference type="EMBL" id="ABU58835.1"/>
    </source>
</evidence>
<name>A7NMR4_ROSCS</name>
<dbReference type="STRING" id="383372.Rcas_2764"/>
<keyword evidence="2" id="KW-0812">Transmembrane</keyword>
<evidence type="ECO:0000256" key="1">
    <source>
        <dbReference type="SAM" id="MobiDB-lite"/>
    </source>
</evidence>
<dbReference type="EMBL" id="CP000804">
    <property type="protein sequence ID" value="ABU58835.1"/>
    <property type="molecule type" value="Genomic_DNA"/>
</dbReference>
<evidence type="ECO:0000256" key="2">
    <source>
        <dbReference type="SAM" id="Phobius"/>
    </source>
</evidence>
<protein>
    <submittedName>
        <fullName evidence="3">Uncharacterized protein</fullName>
    </submittedName>
</protein>
<keyword evidence="2" id="KW-0472">Membrane</keyword>
<dbReference type="Proteomes" id="UP000000263">
    <property type="component" value="Chromosome"/>
</dbReference>
<evidence type="ECO:0000313" key="4">
    <source>
        <dbReference type="Proteomes" id="UP000000263"/>
    </source>
</evidence>
<feature type="transmembrane region" description="Helical" evidence="2">
    <location>
        <begin position="136"/>
        <end position="153"/>
    </location>
</feature>
<feature type="transmembrane region" description="Helical" evidence="2">
    <location>
        <begin position="114"/>
        <end position="130"/>
    </location>
</feature>
<gene>
    <name evidence="3" type="ordered locus">Rcas_2764</name>
</gene>
<feature type="transmembrane region" description="Helical" evidence="2">
    <location>
        <begin position="56"/>
        <end position="77"/>
    </location>
</feature>
<dbReference type="HOGENOM" id="CLU_1668078_0_0_0"/>
<feature type="transmembrane region" description="Helical" evidence="2">
    <location>
        <begin position="83"/>
        <end position="102"/>
    </location>
</feature>
<dbReference type="KEGG" id="rca:Rcas_2764"/>
<keyword evidence="2" id="KW-1133">Transmembrane helix</keyword>
<dbReference type="eggNOG" id="ENOG5033NM4">
    <property type="taxonomic scope" value="Bacteria"/>
</dbReference>
<feature type="region of interest" description="Disordered" evidence="1">
    <location>
        <begin position="11"/>
        <end position="33"/>
    </location>
</feature>
<accession>A7NMR4</accession>
<dbReference type="AlphaFoldDB" id="A7NMR4"/>
<proteinExistence type="predicted"/>
<keyword evidence="4" id="KW-1185">Reference proteome</keyword>
<sequence length="158" mass="17356">MGTCRWHIPARRDGPMAHTHGAPVGRRKSGRPEADGYRLHVETVNPKPLIGPPMTLSPLQIGIILLALATAIIHIVLALPTNLIMFYLNGLGYIGLAAALYLPQLAAYRRTIRWTLIGFTAVTIIGWVAFGERSLIAYVDKLIEVALIGLLVVEMKRQ</sequence>
<reference evidence="3 4" key="1">
    <citation type="submission" date="2007-08" db="EMBL/GenBank/DDBJ databases">
        <title>Complete sequence of Roseiflexus castenholzii DSM 13941.</title>
        <authorList>
            <consortium name="US DOE Joint Genome Institute"/>
            <person name="Copeland A."/>
            <person name="Lucas S."/>
            <person name="Lapidus A."/>
            <person name="Barry K."/>
            <person name="Glavina del Rio T."/>
            <person name="Dalin E."/>
            <person name="Tice H."/>
            <person name="Pitluck S."/>
            <person name="Thompson L.S."/>
            <person name="Brettin T."/>
            <person name="Bruce D."/>
            <person name="Detter J.C."/>
            <person name="Han C."/>
            <person name="Tapia R."/>
            <person name="Schmutz J."/>
            <person name="Larimer F."/>
            <person name="Land M."/>
            <person name="Hauser L."/>
            <person name="Kyrpides N."/>
            <person name="Mikhailova N."/>
            <person name="Bryant D.A."/>
            <person name="Hanada S."/>
            <person name="Tsukatani Y."/>
            <person name="Richardson P."/>
        </authorList>
    </citation>
    <scope>NUCLEOTIDE SEQUENCE [LARGE SCALE GENOMIC DNA]</scope>
    <source>
        <strain evidence="4">DSM 13941 / HLO8</strain>
    </source>
</reference>
<organism evidence="3 4">
    <name type="scientific">Roseiflexus castenholzii (strain DSM 13941 / HLO8)</name>
    <dbReference type="NCBI Taxonomy" id="383372"/>
    <lineage>
        <taxon>Bacteria</taxon>
        <taxon>Bacillati</taxon>
        <taxon>Chloroflexota</taxon>
        <taxon>Chloroflexia</taxon>
        <taxon>Chloroflexales</taxon>
        <taxon>Roseiflexineae</taxon>
        <taxon>Roseiflexaceae</taxon>
        <taxon>Roseiflexus</taxon>
    </lineage>
</organism>